<evidence type="ECO:0000313" key="2">
    <source>
        <dbReference type="Proteomes" id="UP000197024"/>
    </source>
</evidence>
<proteinExistence type="predicted"/>
<dbReference type="STRING" id="293.GCA_000988015_00084"/>
<dbReference type="AlphaFoldDB" id="A0A1Z3LZN1"/>
<name>A0A1Z3LZN1_BREDI</name>
<dbReference type="PROSITE" id="PS51257">
    <property type="entry name" value="PROKAR_LIPOPROTEIN"/>
    <property type="match status" value="1"/>
</dbReference>
<dbReference type="EMBL" id="CP021995">
    <property type="protein sequence ID" value="ASD27639.1"/>
    <property type="molecule type" value="Genomic_DNA"/>
</dbReference>
<reference evidence="1 2" key="1">
    <citation type="submission" date="2017-06" db="EMBL/GenBank/DDBJ databases">
        <title>Biodegradation of gentamicin by bacterial consortia AMQD4 in synthetic medium and raw gentamicin sewage.</title>
        <authorList>
            <person name="Chang H."/>
            <person name="Feng Y."/>
            <person name="Li Z."/>
            <person name="Xue J."/>
            <person name="Cheng D."/>
        </authorList>
    </citation>
    <scope>NUCLEOTIDE SEQUENCE [LARGE SCALE GENOMIC DNA]</scope>
    <source>
        <strain evidence="1 2">BZC3</strain>
    </source>
</reference>
<dbReference type="Proteomes" id="UP000197024">
    <property type="component" value="Chromosome"/>
</dbReference>
<sequence>MLPLAVRIEPQEAEMRYRIAFCVAVGLSVAALAGCASKPGALVRTEGMPGQLEPIHAAAFTRDLAVFRVSSNGCTDKSDVKPFITQLKDSAVITLRRLDEDRCSRPVRGGVQMEWTFKELGLPPGANVLVNNPYMMDGEAAAVSQ</sequence>
<evidence type="ECO:0008006" key="3">
    <source>
        <dbReference type="Google" id="ProtNLM"/>
    </source>
</evidence>
<gene>
    <name evidence="1" type="ORF">CD943_12515</name>
</gene>
<accession>A0A1Z3LZN1</accession>
<organism evidence="1 2">
    <name type="scientific">Brevundimonas diminuta</name>
    <name type="common">Pseudomonas diminuta</name>
    <dbReference type="NCBI Taxonomy" id="293"/>
    <lineage>
        <taxon>Bacteria</taxon>
        <taxon>Pseudomonadati</taxon>
        <taxon>Pseudomonadota</taxon>
        <taxon>Alphaproteobacteria</taxon>
        <taxon>Caulobacterales</taxon>
        <taxon>Caulobacteraceae</taxon>
        <taxon>Brevundimonas</taxon>
    </lineage>
</organism>
<protein>
    <recommendedName>
        <fullName evidence="3">Lipoprotein</fullName>
    </recommendedName>
</protein>
<reference evidence="1 2" key="2">
    <citation type="submission" date="2017-06" db="EMBL/GenBank/DDBJ databases">
        <authorList>
            <person name="Kim H.J."/>
            <person name="Triplett B.A."/>
        </authorList>
    </citation>
    <scope>NUCLEOTIDE SEQUENCE [LARGE SCALE GENOMIC DNA]</scope>
    <source>
        <strain evidence="1 2">BZC3</strain>
    </source>
</reference>
<evidence type="ECO:0000313" key="1">
    <source>
        <dbReference type="EMBL" id="ASD27639.1"/>
    </source>
</evidence>